<evidence type="ECO:0000313" key="3">
    <source>
        <dbReference type="EMBL" id="CAJ2511624.1"/>
    </source>
</evidence>
<dbReference type="Proteomes" id="UP001295740">
    <property type="component" value="Unassembled WGS sequence"/>
</dbReference>
<protein>
    <submittedName>
        <fullName evidence="3">Uu.00g072490.m01.CDS01</fullName>
    </submittedName>
</protein>
<reference evidence="3" key="1">
    <citation type="submission" date="2023-10" db="EMBL/GenBank/DDBJ databases">
        <authorList>
            <person name="Hackl T."/>
        </authorList>
    </citation>
    <scope>NUCLEOTIDE SEQUENCE</scope>
</reference>
<sequence length="569" mass="64178">MAVVFPTLRRQAESTSANREDQPQAAHGIGTLRNVFNSALGLLGQREAWTSPKTVTPDLTPFEYDSLPTSGRQESSGFYVLKILMSPSCAPEYTALSYTWGEVSDYPIVLNGKLAQVRSNLLAFLLRVWQDADAKNKMYWIDAVCIYQQNIPERNEFVSRMTEIYEKAYSIVVWLGPGSAEEVASSFDALDTLTGLAVFEGPGGTRYKAKNTSYKTKDGIHVNSLPDSSVLKERLLANPYWQRVWILQEASTPKLTGPGTTSVWYGDRTRNFGEFIISMSTLTGKYRGSKEKFGIHLSPPLERLGLLWMQREKARAYLYPPANMMSLLQHARASRCTADRDRIYALLPAAIDFAGYRADYSKQISEVYSDLASHLITQESNLDVLGFTDGRRNINGLPSWVADWTHPDVPAACPKSRWEQQQVSEQQRKQLDNKFSQVPREDHQPPPSEAIWEKSNIYNASAGLQSPSSGFVTADDPSALRLRGFTLDHIVSVDSASIFMNHRSWKPYEHANCKKFDALMTTASAGVYSEPFEMHARLDIQFPQPQEDPVDTRSQMMMRFLLYRSLRIS</sequence>
<dbReference type="Pfam" id="PF06985">
    <property type="entry name" value="HET"/>
    <property type="match status" value="1"/>
</dbReference>
<organism evidence="3 4">
    <name type="scientific">Anthostomella pinea</name>
    <dbReference type="NCBI Taxonomy" id="933095"/>
    <lineage>
        <taxon>Eukaryota</taxon>
        <taxon>Fungi</taxon>
        <taxon>Dikarya</taxon>
        <taxon>Ascomycota</taxon>
        <taxon>Pezizomycotina</taxon>
        <taxon>Sordariomycetes</taxon>
        <taxon>Xylariomycetidae</taxon>
        <taxon>Xylariales</taxon>
        <taxon>Xylariaceae</taxon>
        <taxon>Anthostomella</taxon>
    </lineage>
</organism>
<accession>A0AAI8VVV9</accession>
<evidence type="ECO:0000259" key="2">
    <source>
        <dbReference type="Pfam" id="PF06985"/>
    </source>
</evidence>
<proteinExistence type="predicted"/>
<evidence type="ECO:0000256" key="1">
    <source>
        <dbReference type="SAM" id="MobiDB-lite"/>
    </source>
</evidence>
<dbReference type="EMBL" id="CAUWAG010000018">
    <property type="protein sequence ID" value="CAJ2511624.1"/>
    <property type="molecule type" value="Genomic_DNA"/>
</dbReference>
<gene>
    <name evidence="3" type="ORF">KHLLAP_LOCUS12092</name>
</gene>
<comment type="caution">
    <text evidence="3">The sequence shown here is derived from an EMBL/GenBank/DDBJ whole genome shotgun (WGS) entry which is preliminary data.</text>
</comment>
<dbReference type="PANTHER" id="PTHR24148">
    <property type="entry name" value="ANKYRIN REPEAT DOMAIN-CONTAINING PROTEIN 39 HOMOLOG-RELATED"/>
    <property type="match status" value="1"/>
</dbReference>
<keyword evidence="4" id="KW-1185">Reference proteome</keyword>
<evidence type="ECO:0000313" key="4">
    <source>
        <dbReference type="Proteomes" id="UP001295740"/>
    </source>
</evidence>
<dbReference type="PANTHER" id="PTHR24148:SF73">
    <property type="entry name" value="HET DOMAIN PROTEIN (AFU_ORTHOLOGUE AFUA_8G01020)"/>
    <property type="match status" value="1"/>
</dbReference>
<feature type="domain" description="Heterokaryon incompatibility" evidence="2">
    <location>
        <begin position="93"/>
        <end position="249"/>
    </location>
</feature>
<feature type="region of interest" description="Disordered" evidence="1">
    <location>
        <begin position="1"/>
        <end position="24"/>
    </location>
</feature>
<dbReference type="AlphaFoldDB" id="A0AAI8VVV9"/>
<name>A0AAI8VVV9_9PEZI</name>
<dbReference type="InterPro" id="IPR010730">
    <property type="entry name" value="HET"/>
</dbReference>
<dbReference type="InterPro" id="IPR052895">
    <property type="entry name" value="HetReg/Transcr_Mod"/>
</dbReference>